<feature type="coiled-coil region" evidence="4">
    <location>
        <begin position="7"/>
        <end position="34"/>
    </location>
</feature>
<accession>A0A0D7B3K3</accession>
<evidence type="ECO:0000256" key="3">
    <source>
        <dbReference type="ARBA" id="ARBA00023204"/>
    </source>
</evidence>
<keyword evidence="4" id="KW-0175">Coiled coil</keyword>
<dbReference type="Proteomes" id="UP000054007">
    <property type="component" value="Unassembled WGS sequence"/>
</dbReference>
<dbReference type="OrthoDB" id="255837at2759"/>
<organism evidence="5 6">
    <name type="scientific">Cylindrobasidium torrendii FP15055 ss-10</name>
    <dbReference type="NCBI Taxonomy" id="1314674"/>
    <lineage>
        <taxon>Eukaryota</taxon>
        <taxon>Fungi</taxon>
        <taxon>Dikarya</taxon>
        <taxon>Basidiomycota</taxon>
        <taxon>Agaricomycotina</taxon>
        <taxon>Agaricomycetes</taxon>
        <taxon>Agaricomycetidae</taxon>
        <taxon>Agaricales</taxon>
        <taxon>Marasmiineae</taxon>
        <taxon>Physalacriaceae</taxon>
        <taxon>Cylindrobasidium</taxon>
    </lineage>
</organism>
<dbReference type="AlphaFoldDB" id="A0A0D7B3K3"/>
<sequence>MHAAFSNKAQQARIQALEEEVQALQTELGQGVDAEAIVKTHIKLLHRYNEAKDACQLLIGKLAQMKQTTLAQLHADLELPLGD</sequence>
<evidence type="ECO:0008006" key="7">
    <source>
        <dbReference type="Google" id="ProtNLM"/>
    </source>
</evidence>
<proteinExistence type="inferred from homology"/>
<dbReference type="Gene3D" id="1.20.5.170">
    <property type="match status" value="1"/>
</dbReference>
<evidence type="ECO:0000256" key="1">
    <source>
        <dbReference type="ARBA" id="ARBA00008060"/>
    </source>
</evidence>
<keyword evidence="6" id="KW-1185">Reference proteome</keyword>
<reference evidence="5 6" key="1">
    <citation type="journal article" date="2015" name="Fungal Genet. Biol.">
        <title>Evolution of novel wood decay mechanisms in Agaricales revealed by the genome sequences of Fistulina hepatica and Cylindrobasidium torrendii.</title>
        <authorList>
            <person name="Floudas D."/>
            <person name="Held B.W."/>
            <person name="Riley R."/>
            <person name="Nagy L.G."/>
            <person name="Koehler G."/>
            <person name="Ransdell A.S."/>
            <person name="Younus H."/>
            <person name="Chow J."/>
            <person name="Chiniquy J."/>
            <person name="Lipzen A."/>
            <person name="Tritt A."/>
            <person name="Sun H."/>
            <person name="Haridas S."/>
            <person name="LaButti K."/>
            <person name="Ohm R.A."/>
            <person name="Kues U."/>
            <person name="Blanchette R.A."/>
            <person name="Grigoriev I.V."/>
            <person name="Minto R.E."/>
            <person name="Hibbett D.S."/>
        </authorList>
    </citation>
    <scope>NUCLEOTIDE SEQUENCE [LARGE SCALE GENOMIC DNA]</scope>
    <source>
        <strain evidence="5 6">FP15055 ss-10</strain>
    </source>
</reference>
<gene>
    <name evidence="5" type="ORF">CYLTODRAFT_457507</name>
</gene>
<keyword evidence="3" id="KW-0234">DNA repair</keyword>
<dbReference type="PANTHER" id="PTHR28529:SF2">
    <property type="entry name" value="DNA REPAIR PROTEIN SWI5 HOMOLOG"/>
    <property type="match status" value="1"/>
</dbReference>
<dbReference type="InterPro" id="IPR010760">
    <property type="entry name" value="DNA-repair_Swi5"/>
</dbReference>
<keyword evidence="2" id="KW-0227">DNA damage</keyword>
<evidence type="ECO:0000313" key="6">
    <source>
        <dbReference type="Proteomes" id="UP000054007"/>
    </source>
</evidence>
<comment type="similarity">
    <text evidence="1">Belongs to the SWI5/SAE3 family.</text>
</comment>
<dbReference type="GO" id="GO:0010772">
    <property type="term" value="P:meiotic DNA recombinase assembly involved in reciprocal meiotic recombination"/>
    <property type="evidence" value="ECO:0007669"/>
    <property type="project" value="TreeGrafter"/>
</dbReference>
<dbReference type="GO" id="GO:0034974">
    <property type="term" value="C:Swi5-Swi2 complex"/>
    <property type="evidence" value="ECO:0007669"/>
    <property type="project" value="TreeGrafter"/>
</dbReference>
<dbReference type="GO" id="GO:0032798">
    <property type="term" value="C:Swi5-Sfr1 complex"/>
    <property type="evidence" value="ECO:0007669"/>
    <property type="project" value="TreeGrafter"/>
</dbReference>
<evidence type="ECO:0000313" key="5">
    <source>
        <dbReference type="EMBL" id="KIY64116.1"/>
    </source>
</evidence>
<name>A0A0D7B3K3_9AGAR</name>
<dbReference type="PANTHER" id="PTHR28529">
    <property type="entry name" value="DNA REPAIR PROTEIN SWI5 HOMOLOG"/>
    <property type="match status" value="1"/>
</dbReference>
<evidence type="ECO:0000256" key="2">
    <source>
        <dbReference type="ARBA" id="ARBA00022763"/>
    </source>
</evidence>
<protein>
    <recommendedName>
        <fullName evidence="7">Swi5-domain-containing protein</fullName>
    </recommendedName>
</protein>
<evidence type="ECO:0000256" key="4">
    <source>
        <dbReference type="SAM" id="Coils"/>
    </source>
</evidence>
<dbReference type="Pfam" id="PF07061">
    <property type="entry name" value="Swi5"/>
    <property type="match status" value="1"/>
</dbReference>
<dbReference type="EMBL" id="KN880653">
    <property type="protein sequence ID" value="KIY64116.1"/>
    <property type="molecule type" value="Genomic_DNA"/>
</dbReference>
<dbReference type="GO" id="GO:0000709">
    <property type="term" value="P:meiotic joint molecule formation"/>
    <property type="evidence" value="ECO:0007669"/>
    <property type="project" value="TreeGrafter"/>
</dbReference>